<dbReference type="EMBL" id="CP046368">
    <property type="protein sequence ID" value="QIA69325.1"/>
    <property type="molecule type" value="Genomic_DNA"/>
</dbReference>
<sequence length="62" mass="7149">MYLLKHVRDVNNNVLNIVITGDKITAILSKNELSNFLRNNNTCKIINFEPDTYVSYGWIDCS</sequence>
<dbReference type="STRING" id="2133.SCITRI_001350"/>
<proteinExistence type="predicted"/>
<reference evidence="3 5" key="3">
    <citation type="submission" date="2022-04" db="EMBL/GenBank/DDBJ databases">
        <title>Whole genome of Spiroplasma citri.</title>
        <authorList>
            <person name="Khanchezar A."/>
            <person name="Izadpanah K."/>
            <person name="Taghavi M."/>
            <person name="Ghorbani A."/>
            <person name="Beven L."/>
        </authorList>
    </citation>
    <scope>NUCLEOTIDE SEQUENCE [LARGE SCALE GENOMIC DNA]</scope>
    <source>
        <strain evidence="3 5">D4</strain>
    </source>
</reference>
<evidence type="ECO:0000313" key="2">
    <source>
        <dbReference type="EMBL" id="QIA69325.1"/>
    </source>
</evidence>
<name>Q14NY0_SPICI</name>
<dbReference type="AlphaFoldDB" id="Q14NY0"/>
<dbReference type="KEGG" id="sck:SCITRI_001350"/>
<dbReference type="EMBL" id="CP096246">
    <property type="protein sequence ID" value="WFG95859.1"/>
    <property type="molecule type" value="Genomic_DNA"/>
</dbReference>
<evidence type="ECO:0000313" key="3">
    <source>
        <dbReference type="EMBL" id="WFG95859.1"/>
    </source>
</evidence>
<protein>
    <submittedName>
        <fullName evidence="1">Uncharacterized protein</fullName>
    </submittedName>
</protein>
<evidence type="ECO:0000313" key="1">
    <source>
        <dbReference type="EMBL" id="CAK98799.1"/>
    </source>
</evidence>
<evidence type="ECO:0000313" key="4">
    <source>
        <dbReference type="Proteomes" id="UP000464735"/>
    </source>
</evidence>
<accession>Q14NY0</accession>
<reference evidence="1" key="1">
    <citation type="journal article" date="2010" name="Appl. Environ. Microbiol.">
        <title>Partial chromosome sequence of Spiroplasma citri reveals extensive viral invasion and important gene decay.</title>
        <authorList>
            <person name="Carle P."/>
            <person name="Saillard C."/>
            <person name="Carrere N."/>
            <person name="Carrere S."/>
            <person name="Duret S."/>
            <person name="Eveillard S."/>
            <person name="Gaurivaud P."/>
            <person name="Gourgues G."/>
            <person name="Gouzy J."/>
            <person name="Salar P."/>
            <person name="Verdin E."/>
            <person name="Breton M."/>
            <person name="Blanchard A."/>
            <person name="Laigret F."/>
            <person name="Bove J.M."/>
            <person name="Renaudin J."/>
            <person name="Foissac X."/>
        </authorList>
    </citation>
    <scope>NUCLEOTIDE SEQUENCE</scope>
    <source>
        <strain evidence="1">GII3-3X</strain>
    </source>
</reference>
<dbReference type="RefSeq" id="WP_071937681.1">
    <property type="nucleotide sequence ID" value="NZ_CP013197.1"/>
</dbReference>
<organism evidence="1">
    <name type="scientific">Spiroplasma citri</name>
    <dbReference type="NCBI Taxonomy" id="2133"/>
    <lineage>
        <taxon>Bacteria</taxon>
        <taxon>Bacillati</taxon>
        <taxon>Mycoplasmatota</taxon>
        <taxon>Mollicutes</taxon>
        <taxon>Entomoplasmatales</taxon>
        <taxon>Spiroplasmataceae</taxon>
        <taxon>Spiroplasma</taxon>
    </lineage>
</organism>
<dbReference type="Proteomes" id="UP001214629">
    <property type="component" value="Chromosome"/>
</dbReference>
<reference evidence="2 4" key="2">
    <citation type="submission" date="2019-11" db="EMBL/GenBank/DDBJ databases">
        <title>Whole genome sequencing and comparative genomics analyses of five strains of Spiroplasma citri.</title>
        <authorList>
            <person name="Yokomi R."/>
            <person name="Chen J."/>
            <person name="Rattner R."/>
            <person name="Vidalakis G."/>
        </authorList>
    </citation>
    <scope>NUCLEOTIDE SEQUENCE [LARGE SCALE GENOMIC DNA]</scope>
    <source>
        <strain evidence="2 4">BR12</strain>
    </source>
</reference>
<keyword evidence="5" id="KW-1185">Reference proteome</keyword>
<dbReference type="EMBL" id="AM285305">
    <property type="protein sequence ID" value="CAK98799.1"/>
    <property type="molecule type" value="Genomic_DNA"/>
</dbReference>
<gene>
    <name evidence="2" type="ORF">GL298_07395</name>
    <name evidence="3" type="ORF">M0C40_07095</name>
    <name evidence="1" type="ORF">SPICI04_007</name>
</gene>
<dbReference type="Proteomes" id="UP000464735">
    <property type="component" value="Chromosome"/>
</dbReference>
<evidence type="ECO:0000313" key="5">
    <source>
        <dbReference type="Proteomes" id="UP001214629"/>
    </source>
</evidence>
<dbReference type="GeneID" id="54239204"/>